<evidence type="ECO:0000313" key="3">
    <source>
        <dbReference type="Proteomes" id="UP000774570"/>
    </source>
</evidence>
<dbReference type="EMBL" id="JAIBOA010000003">
    <property type="protein sequence ID" value="MBW8482077.1"/>
    <property type="molecule type" value="Genomic_DNA"/>
</dbReference>
<keyword evidence="1" id="KW-1133">Transmembrane helix</keyword>
<evidence type="ECO:0000313" key="2">
    <source>
        <dbReference type="EMBL" id="MBW8482077.1"/>
    </source>
</evidence>
<feature type="transmembrane region" description="Helical" evidence="1">
    <location>
        <begin position="66"/>
        <end position="88"/>
    </location>
</feature>
<dbReference type="Proteomes" id="UP000774570">
    <property type="component" value="Unassembled WGS sequence"/>
</dbReference>
<evidence type="ECO:0000256" key="1">
    <source>
        <dbReference type="SAM" id="Phobius"/>
    </source>
</evidence>
<sequence length="123" mass="12552">MTMPGYQTYAPPSAPARSGLAKASLVLGVAGLAGLVLCLAGMLPAAAGLVLGLVAIARGPAGRRQALIGVGCSALALLVGSLVLFWLLSKAAECGDQARYPDQDARARCIEREFPFARETSAP</sequence>
<proteinExistence type="predicted"/>
<reference evidence="2 3" key="1">
    <citation type="submission" date="2021-07" db="EMBL/GenBank/DDBJ databases">
        <title>Actinomadura sp. PM05-2 isolated from lichen.</title>
        <authorList>
            <person name="Somphong A."/>
            <person name="Phongsopitanun W."/>
            <person name="Tanasupawat S."/>
            <person name="Peongsungnone V."/>
        </authorList>
    </citation>
    <scope>NUCLEOTIDE SEQUENCE [LARGE SCALE GENOMIC DNA]</scope>
    <source>
        <strain evidence="2 3">PM05-2</strain>
    </source>
</reference>
<keyword evidence="3" id="KW-1185">Reference proteome</keyword>
<feature type="transmembrane region" description="Helical" evidence="1">
    <location>
        <begin position="25"/>
        <end position="54"/>
    </location>
</feature>
<keyword evidence="1" id="KW-0472">Membrane</keyword>
<dbReference type="RefSeq" id="WP_220164315.1">
    <property type="nucleotide sequence ID" value="NZ_JAIBOA010000003.1"/>
</dbReference>
<comment type="caution">
    <text evidence="2">The sequence shown here is derived from an EMBL/GenBank/DDBJ whole genome shotgun (WGS) entry which is preliminary data.</text>
</comment>
<name>A0ABS7FNZ0_9ACTN</name>
<organism evidence="2 3">
    <name type="scientific">Actinomadura parmotrematis</name>
    <dbReference type="NCBI Taxonomy" id="2864039"/>
    <lineage>
        <taxon>Bacteria</taxon>
        <taxon>Bacillati</taxon>
        <taxon>Actinomycetota</taxon>
        <taxon>Actinomycetes</taxon>
        <taxon>Streptosporangiales</taxon>
        <taxon>Thermomonosporaceae</taxon>
        <taxon>Actinomadura</taxon>
    </lineage>
</organism>
<keyword evidence="1" id="KW-0812">Transmembrane</keyword>
<gene>
    <name evidence="2" type="ORF">K1Y72_06850</name>
</gene>
<accession>A0ABS7FNZ0</accession>
<protein>
    <submittedName>
        <fullName evidence="2">DUF4190 domain-containing protein</fullName>
    </submittedName>
</protein>